<dbReference type="InterPro" id="IPR007710">
    <property type="entry name" value="Nucleoside_deoxyribTrfase"/>
</dbReference>
<organism evidence="1 2">
    <name type="scientific">Enterococcus aquimarinus</name>
    <dbReference type="NCBI Taxonomy" id="328396"/>
    <lineage>
        <taxon>Bacteria</taxon>
        <taxon>Bacillati</taxon>
        <taxon>Bacillota</taxon>
        <taxon>Bacilli</taxon>
        <taxon>Lactobacillales</taxon>
        <taxon>Enterococcaceae</taxon>
        <taxon>Enterococcus</taxon>
    </lineage>
</organism>
<dbReference type="Proteomes" id="UP000182149">
    <property type="component" value="Unassembled WGS sequence"/>
</dbReference>
<dbReference type="EMBL" id="JXKD01000001">
    <property type="protein sequence ID" value="OJG12261.1"/>
    <property type="molecule type" value="Genomic_DNA"/>
</dbReference>
<dbReference type="Pfam" id="PF05014">
    <property type="entry name" value="Nuc_deoxyrib_tr"/>
    <property type="match status" value="1"/>
</dbReference>
<dbReference type="OrthoDB" id="1691394at2"/>
<evidence type="ECO:0000313" key="2">
    <source>
        <dbReference type="Proteomes" id="UP000182149"/>
    </source>
</evidence>
<gene>
    <name evidence="1" type="ORF">RU93_GL000191</name>
</gene>
<dbReference type="Gene3D" id="3.40.50.450">
    <property type="match status" value="1"/>
</dbReference>
<evidence type="ECO:0008006" key="3">
    <source>
        <dbReference type="Google" id="ProtNLM"/>
    </source>
</evidence>
<protein>
    <recommendedName>
        <fullName evidence="3">Nucleoside 2-deoxyribosyltransferase</fullName>
    </recommendedName>
</protein>
<dbReference type="SUPFAM" id="SSF52309">
    <property type="entry name" value="N-(deoxy)ribosyltransferase-like"/>
    <property type="match status" value="1"/>
</dbReference>
<sequence>MNIYFAAPMFAESERLYNTFIVEEIRKAYPQLAIYLPQENLAINDKTAYANSEMIALADTNKILESQLMIAVLDGLAIDPGVASEIGVAYAKRIPIIGLYTDSRQQGGTHPKKIAALNEIAENQFHYLNLYTTGLIKLNGEIVSDKEALLQALEQKI</sequence>
<dbReference type="STRING" id="328396.RU93_GL000191"/>
<name>A0A1L8QXP5_9ENTE</name>
<dbReference type="RefSeq" id="WP_071873743.1">
    <property type="nucleotide sequence ID" value="NZ_JBHSHF010000002.1"/>
</dbReference>
<evidence type="ECO:0000313" key="1">
    <source>
        <dbReference type="EMBL" id="OJG12261.1"/>
    </source>
</evidence>
<comment type="caution">
    <text evidence="1">The sequence shown here is derived from an EMBL/GenBank/DDBJ whole genome shotgun (WGS) entry which is preliminary data.</text>
</comment>
<accession>A0A1L8QXP5</accession>
<keyword evidence="2" id="KW-1185">Reference proteome</keyword>
<proteinExistence type="predicted"/>
<reference evidence="1 2" key="1">
    <citation type="submission" date="2014-12" db="EMBL/GenBank/DDBJ databases">
        <title>Draft genome sequences of 29 type strains of Enterococci.</title>
        <authorList>
            <person name="Zhong Z."/>
            <person name="Sun Z."/>
            <person name="Liu W."/>
            <person name="Zhang W."/>
            <person name="Zhang H."/>
        </authorList>
    </citation>
    <scope>NUCLEOTIDE SEQUENCE [LARGE SCALE GENOMIC DNA]</scope>
    <source>
        <strain evidence="1 2">DSM 17690</strain>
    </source>
</reference>
<dbReference type="AlphaFoldDB" id="A0A1L8QXP5"/>